<name>A0A9D1E5B7_9FIRM</name>
<proteinExistence type="predicted"/>
<dbReference type="PRINTS" id="PR00032">
    <property type="entry name" value="HTHARAC"/>
</dbReference>
<dbReference type="PROSITE" id="PS01124">
    <property type="entry name" value="HTH_ARAC_FAMILY_2"/>
    <property type="match status" value="1"/>
</dbReference>
<dbReference type="Gene3D" id="1.10.10.60">
    <property type="entry name" value="Homeodomain-like"/>
    <property type="match status" value="2"/>
</dbReference>
<reference evidence="5" key="1">
    <citation type="submission" date="2020-10" db="EMBL/GenBank/DDBJ databases">
        <authorList>
            <person name="Gilroy R."/>
        </authorList>
    </citation>
    <scope>NUCLEOTIDE SEQUENCE</scope>
    <source>
        <strain evidence="5">ChiW16-3235</strain>
    </source>
</reference>
<sequence length="241" mass="26450">MNDIAFAGTPAEAGEHKHRGWEILCPSSRGEMAAGGAVIEYKRGDVIIVPRQMLHSNDGMQLSCVIENAMIAPSGVRVISGAPSADLAWACRRAEWYASSDISKKQVVLDGLGAFIRSLVAAYCGGNDFSPAVKKVLAEIEKGLSDPLFSLENSIKSLPLNYDYVRKLFKKEVGQTPLEYLTAKRMSLAREIILSGITNRYSNYTISQIAEMCGFAEPLYFSRVFKKYYGVSPTEYAASNK</sequence>
<organism evidence="5 6">
    <name type="scientific">Candidatus Coproplasma avicola</name>
    <dbReference type="NCBI Taxonomy" id="2840744"/>
    <lineage>
        <taxon>Bacteria</taxon>
        <taxon>Bacillati</taxon>
        <taxon>Bacillota</taxon>
        <taxon>Clostridia</taxon>
        <taxon>Eubacteriales</taxon>
        <taxon>Candidatus Coproplasma</taxon>
    </lineage>
</organism>
<dbReference type="EMBL" id="DVHK01000037">
    <property type="protein sequence ID" value="HIR66693.1"/>
    <property type="molecule type" value="Genomic_DNA"/>
</dbReference>
<dbReference type="InterPro" id="IPR009057">
    <property type="entry name" value="Homeodomain-like_sf"/>
</dbReference>
<reference evidence="5" key="2">
    <citation type="journal article" date="2021" name="PeerJ">
        <title>Extensive microbial diversity within the chicken gut microbiome revealed by metagenomics and culture.</title>
        <authorList>
            <person name="Gilroy R."/>
            <person name="Ravi A."/>
            <person name="Getino M."/>
            <person name="Pursley I."/>
            <person name="Horton D.L."/>
            <person name="Alikhan N.F."/>
            <person name="Baker D."/>
            <person name="Gharbi K."/>
            <person name="Hall N."/>
            <person name="Watson M."/>
            <person name="Adriaenssens E.M."/>
            <person name="Foster-Nyarko E."/>
            <person name="Jarju S."/>
            <person name="Secka A."/>
            <person name="Antonio M."/>
            <person name="Oren A."/>
            <person name="Chaudhuri R.R."/>
            <person name="La Ragione R."/>
            <person name="Hildebrand F."/>
            <person name="Pallen M.J."/>
        </authorList>
    </citation>
    <scope>NUCLEOTIDE SEQUENCE</scope>
    <source>
        <strain evidence="5">ChiW16-3235</strain>
    </source>
</reference>
<accession>A0A9D1E5B7</accession>
<dbReference type="SMART" id="SM00342">
    <property type="entry name" value="HTH_ARAC"/>
    <property type="match status" value="1"/>
</dbReference>
<dbReference type="InterPro" id="IPR018060">
    <property type="entry name" value="HTH_AraC"/>
</dbReference>
<evidence type="ECO:0000256" key="2">
    <source>
        <dbReference type="ARBA" id="ARBA00023125"/>
    </source>
</evidence>
<feature type="domain" description="HTH araC/xylS-type" evidence="4">
    <location>
        <begin position="134"/>
        <end position="239"/>
    </location>
</feature>
<dbReference type="PANTHER" id="PTHR43280">
    <property type="entry name" value="ARAC-FAMILY TRANSCRIPTIONAL REGULATOR"/>
    <property type="match status" value="1"/>
</dbReference>
<gene>
    <name evidence="5" type="ORF">IAB94_01450</name>
</gene>
<keyword evidence="2" id="KW-0238">DNA-binding</keyword>
<keyword evidence="3" id="KW-0804">Transcription</keyword>
<dbReference type="SUPFAM" id="SSF46689">
    <property type="entry name" value="Homeodomain-like"/>
    <property type="match status" value="1"/>
</dbReference>
<evidence type="ECO:0000256" key="3">
    <source>
        <dbReference type="ARBA" id="ARBA00023163"/>
    </source>
</evidence>
<dbReference type="Proteomes" id="UP000823913">
    <property type="component" value="Unassembled WGS sequence"/>
</dbReference>
<comment type="caution">
    <text evidence="5">The sequence shown here is derived from an EMBL/GenBank/DDBJ whole genome shotgun (WGS) entry which is preliminary data.</text>
</comment>
<protein>
    <submittedName>
        <fullName evidence="5">Helix-turn-helix transcriptional regulator</fullName>
    </submittedName>
</protein>
<dbReference type="GO" id="GO:0003700">
    <property type="term" value="F:DNA-binding transcription factor activity"/>
    <property type="evidence" value="ECO:0007669"/>
    <property type="project" value="InterPro"/>
</dbReference>
<dbReference type="InterPro" id="IPR020449">
    <property type="entry name" value="Tscrpt_reg_AraC-type_HTH"/>
</dbReference>
<keyword evidence="1" id="KW-0805">Transcription regulation</keyword>
<evidence type="ECO:0000313" key="5">
    <source>
        <dbReference type="EMBL" id="HIR66693.1"/>
    </source>
</evidence>
<evidence type="ECO:0000259" key="4">
    <source>
        <dbReference type="PROSITE" id="PS01124"/>
    </source>
</evidence>
<dbReference type="PANTHER" id="PTHR43280:SF28">
    <property type="entry name" value="HTH-TYPE TRANSCRIPTIONAL ACTIVATOR RHAS"/>
    <property type="match status" value="1"/>
</dbReference>
<evidence type="ECO:0000256" key="1">
    <source>
        <dbReference type="ARBA" id="ARBA00023015"/>
    </source>
</evidence>
<dbReference type="Pfam" id="PF12833">
    <property type="entry name" value="HTH_18"/>
    <property type="match status" value="1"/>
</dbReference>
<evidence type="ECO:0000313" key="6">
    <source>
        <dbReference type="Proteomes" id="UP000823913"/>
    </source>
</evidence>
<dbReference type="AlphaFoldDB" id="A0A9D1E5B7"/>
<dbReference type="GO" id="GO:0043565">
    <property type="term" value="F:sequence-specific DNA binding"/>
    <property type="evidence" value="ECO:0007669"/>
    <property type="project" value="InterPro"/>
</dbReference>